<sequence length="91" mass="10441">MLSTLSTPTPRPSLERTLSLRWCRHRDPFFRLFGGATEIAIFGSILQNELLRSSPTLNRDKKFADADGYDPLVLEETKQNYRFLGPEGLNR</sequence>
<evidence type="ECO:0000313" key="1">
    <source>
        <dbReference type="EMBL" id="RUP46539.1"/>
    </source>
</evidence>
<comment type="caution">
    <text evidence="1">The sequence shown here is derived from an EMBL/GenBank/DDBJ whole genome shotgun (WGS) entry which is preliminary data.</text>
</comment>
<gene>
    <name evidence="1" type="ORF">BC936DRAFT_146829</name>
</gene>
<organism evidence="1 2">
    <name type="scientific">Jimgerdemannia flammicorona</name>
    <dbReference type="NCBI Taxonomy" id="994334"/>
    <lineage>
        <taxon>Eukaryota</taxon>
        <taxon>Fungi</taxon>
        <taxon>Fungi incertae sedis</taxon>
        <taxon>Mucoromycota</taxon>
        <taxon>Mucoromycotina</taxon>
        <taxon>Endogonomycetes</taxon>
        <taxon>Endogonales</taxon>
        <taxon>Endogonaceae</taxon>
        <taxon>Jimgerdemannia</taxon>
    </lineage>
</organism>
<keyword evidence="2" id="KW-1185">Reference proteome</keyword>
<dbReference type="Proteomes" id="UP000268093">
    <property type="component" value="Unassembled WGS sequence"/>
</dbReference>
<accession>A0A433D6S3</accession>
<name>A0A433D6S3_9FUNG</name>
<dbReference type="AlphaFoldDB" id="A0A433D6S3"/>
<dbReference type="EMBL" id="RBNI01005690">
    <property type="protein sequence ID" value="RUP46539.1"/>
    <property type="molecule type" value="Genomic_DNA"/>
</dbReference>
<reference evidence="1 2" key="1">
    <citation type="journal article" date="2018" name="New Phytol.">
        <title>Phylogenomics of Endogonaceae and evolution of mycorrhizas within Mucoromycota.</title>
        <authorList>
            <person name="Chang Y."/>
            <person name="Desiro A."/>
            <person name="Na H."/>
            <person name="Sandor L."/>
            <person name="Lipzen A."/>
            <person name="Clum A."/>
            <person name="Barry K."/>
            <person name="Grigoriev I.V."/>
            <person name="Martin F.M."/>
            <person name="Stajich J.E."/>
            <person name="Smith M.E."/>
            <person name="Bonito G."/>
            <person name="Spatafora J.W."/>
        </authorList>
    </citation>
    <scope>NUCLEOTIDE SEQUENCE [LARGE SCALE GENOMIC DNA]</scope>
    <source>
        <strain evidence="1 2">GMNB39</strain>
    </source>
</reference>
<proteinExistence type="predicted"/>
<protein>
    <submittedName>
        <fullName evidence="1">Uncharacterized protein</fullName>
    </submittedName>
</protein>
<evidence type="ECO:0000313" key="2">
    <source>
        <dbReference type="Proteomes" id="UP000268093"/>
    </source>
</evidence>